<dbReference type="RefSeq" id="WP_037975337.1">
    <property type="nucleotide sequence ID" value="NZ_CAMETI010000021.1"/>
</dbReference>
<dbReference type="STRING" id="2754.EH55_02505"/>
<dbReference type="Gene3D" id="3.50.40.10">
    <property type="entry name" value="Phenylalanyl-trna Synthetase, Chain B, domain 3"/>
    <property type="match status" value="1"/>
</dbReference>
<dbReference type="eggNOG" id="COG3382">
    <property type="taxonomic scope" value="Bacteria"/>
</dbReference>
<dbReference type="OrthoDB" id="276580at2"/>
<dbReference type="Proteomes" id="UP000027665">
    <property type="component" value="Unassembled WGS sequence"/>
</dbReference>
<evidence type="ECO:0000259" key="1">
    <source>
        <dbReference type="SMART" id="SM00873"/>
    </source>
</evidence>
<proteinExistence type="predicted"/>
<sequence>MKISIDKDIFENFPEAKIGWLRAVITNGKGSPRVAEMKKNLKRRLEEIGLSADTVAQHPDIRRWRETFSKMGVKPSKYRSSIEALLRRIFKGDLWSVSDVVDCYDCVSALNLLPMGAHDMSKLRGDMTLRYAKEGEKFYPLGAGDSIVECGAKQIVYADGEKICCWLWNYRDTRDASVDEETKEALFIVDCAFENEWRSVEEGLAALASELTQIGCTVKKSGVVSAAEPEMETE</sequence>
<dbReference type="SMART" id="SM00873">
    <property type="entry name" value="B3_4"/>
    <property type="match status" value="1"/>
</dbReference>
<gene>
    <name evidence="2" type="ORF">EH55_02505</name>
</gene>
<keyword evidence="3" id="KW-1185">Reference proteome</keyword>
<comment type="caution">
    <text evidence="2">The sequence shown here is derived from an EMBL/GenBank/DDBJ whole genome shotgun (WGS) entry which is preliminary data.</text>
</comment>
<name>A0A073IS99_9BACT</name>
<accession>A0A073IS99</accession>
<dbReference type="InterPro" id="IPR020825">
    <property type="entry name" value="Phe-tRNA_synthase-like_B3/B4"/>
</dbReference>
<dbReference type="GeneID" id="90983230"/>
<dbReference type="GO" id="GO:0004826">
    <property type="term" value="F:phenylalanine-tRNA ligase activity"/>
    <property type="evidence" value="ECO:0007669"/>
    <property type="project" value="InterPro"/>
</dbReference>
<feature type="domain" description="B3/B4 tRNA-binding" evidence="1">
    <location>
        <begin position="62"/>
        <end position="216"/>
    </location>
</feature>
<organism evidence="2 3">
    <name type="scientific">Synergistes jonesii</name>
    <dbReference type="NCBI Taxonomy" id="2754"/>
    <lineage>
        <taxon>Bacteria</taxon>
        <taxon>Thermotogati</taxon>
        <taxon>Synergistota</taxon>
        <taxon>Synergistia</taxon>
        <taxon>Synergistales</taxon>
        <taxon>Synergistaceae</taxon>
        <taxon>Synergistes</taxon>
    </lineage>
</organism>
<dbReference type="PANTHER" id="PTHR39209">
    <property type="match status" value="1"/>
</dbReference>
<evidence type="ECO:0000313" key="2">
    <source>
        <dbReference type="EMBL" id="KEJ92649.1"/>
    </source>
</evidence>
<protein>
    <recommendedName>
        <fullName evidence="1">B3/B4 tRNA-binding domain-containing protein</fullName>
    </recommendedName>
</protein>
<dbReference type="InterPro" id="IPR005146">
    <property type="entry name" value="B3/B4_tRNA-bd"/>
</dbReference>
<dbReference type="SUPFAM" id="SSF56037">
    <property type="entry name" value="PheT/TilS domain"/>
    <property type="match status" value="1"/>
</dbReference>
<evidence type="ECO:0000313" key="3">
    <source>
        <dbReference type="Proteomes" id="UP000027665"/>
    </source>
</evidence>
<dbReference type="Pfam" id="PF03483">
    <property type="entry name" value="B3_4"/>
    <property type="match status" value="1"/>
</dbReference>
<dbReference type="GO" id="GO:0003723">
    <property type="term" value="F:RNA binding"/>
    <property type="evidence" value="ECO:0007669"/>
    <property type="project" value="InterPro"/>
</dbReference>
<dbReference type="EMBL" id="JMKI01000021">
    <property type="protein sequence ID" value="KEJ92649.1"/>
    <property type="molecule type" value="Genomic_DNA"/>
</dbReference>
<reference evidence="2 3" key="1">
    <citation type="submission" date="2014-04" db="EMBL/GenBank/DDBJ databases">
        <title>Draft Genome Sequence of Synergistes jonesii.</title>
        <authorList>
            <person name="Coil D.A."/>
            <person name="Eisen J.A."/>
            <person name="Holland-Moritz H.E."/>
        </authorList>
    </citation>
    <scope>NUCLEOTIDE SEQUENCE [LARGE SCALE GENOMIC DNA]</scope>
    <source>
        <strain evidence="2 3">78-1</strain>
    </source>
</reference>
<dbReference type="AlphaFoldDB" id="A0A073IS99"/>
<dbReference type="PANTHER" id="PTHR39209:SF2">
    <property type="entry name" value="CYTOPLASMIC PROTEIN"/>
    <property type="match status" value="1"/>
</dbReference>